<evidence type="ECO:0000256" key="1">
    <source>
        <dbReference type="ARBA" id="ARBA00022603"/>
    </source>
</evidence>
<dbReference type="InterPro" id="IPR003742">
    <property type="entry name" value="RlmH-like"/>
</dbReference>
<dbReference type="EC" id="2.1.1.177" evidence="5"/>
<dbReference type="GO" id="GO:0070038">
    <property type="term" value="F:rRNA (pseudouridine-N3-)-methyltransferase activity"/>
    <property type="evidence" value="ECO:0007669"/>
    <property type="project" value="UniProtKB-UniRule"/>
</dbReference>
<sequence length="161" mass="17532">MRVLIVAVGRMKSGPERDLVARYLDRAVATGKPLGLTDFNVIELPESRASSVAARKAEEAKAIHAALPDKCTAVALDERGKGMASEPFAQKIADWRDAGRPALALIIGGADGLAPEIRDNADLVVSFSPMTWPHQMVRMMAAEQLYRTTTILSRHPYHRGD</sequence>
<evidence type="ECO:0000313" key="6">
    <source>
        <dbReference type="EMBL" id="SDG19560.1"/>
    </source>
</evidence>
<dbReference type="PANTHER" id="PTHR33603:SF1">
    <property type="entry name" value="RIBOSOMAL RNA LARGE SUBUNIT METHYLTRANSFERASE H"/>
    <property type="match status" value="1"/>
</dbReference>
<comment type="subcellular location">
    <subcellularLocation>
        <location evidence="5">Cytoplasm</location>
    </subcellularLocation>
</comment>
<gene>
    <name evidence="5" type="primary">rlmH</name>
    <name evidence="6" type="ORF">SAMN04487974_101374</name>
</gene>
<dbReference type="Gene3D" id="3.40.1280.10">
    <property type="match status" value="1"/>
</dbReference>
<comment type="function">
    <text evidence="5">Specifically methylates the pseudouridine at position 1915 (m3Psi1915) in 23S rRNA.</text>
</comment>
<dbReference type="NCBIfam" id="NF000989">
    <property type="entry name" value="PRK00103.2-3"/>
    <property type="match status" value="1"/>
</dbReference>
<dbReference type="PANTHER" id="PTHR33603">
    <property type="entry name" value="METHYLTRANSFERASE"/>
    <property type="match status" value="1"/>
</dbReference>
<name>A0A1G7SBJ5_9HYPH</name>
<dbReference type="HAMAP" id="MF_00658">
    <property type="entry name" value="23SrRNA_methyltr_H"/>
    <property type="match status" value="1"/>
</dbReference>
<dbReference type="CDD" id="cd18081">
    <property type="entry name" value="RlmH-like"/>
    <property type="match status" value="1"/>
</dbReference>
<evidence type="ECO:0000256" key="2">
    <source>
        <dbReference type="ARBA" id="ARBA00022679"/>
    </source>
</evidence>
<keyword evidence="5" id="KW-0963">Cytoplasm</keyword>
<evidence type="ECO:0000256" key="4">
    <source>
        <dbReference type="ARBA" id="ARBA00038303"/>
    </source>
</evidence>
<dbReference type="Proteomes" id="UP000199495">
    <property type="component" value="Unassembled WGS sequence"/>
</dbReference>
<dbReference type="SUPFAM" id="SSF75217">
    <property type="entry name" value="alpha/beta knot"/>
    <property type="match status" value="1"/>
</dbReference>
<dbReference type="PIRSF" id="PIRSF004505">
    <property type="entry name" value="MT_bac"/>
    <property type="match status" value="1"/>
</dbReference>
<organism evidence="6 7">
    <name type="scientific">Pelagibacterium luteolum</name>
    <dbReference type="NCBI Taxonomy" id="440168"/>
    <lineage>
        <taxon>Bacteria</taxon>
        <taxon>Pseudomonadati</taxon>
        <taxon>Pseudomonadota</taxon>
        <taxon>Alphaproteobacteria</taxon>
        <taxon>Hyphomicrobiales</taxon>
        <taxon>Devosiaceae</taxon>
        <taxon>Pelagibacterium</taxon>
    </lineage>
</organism>
<accession>A0A1G7SBJ5</accession>
<dbReference type="Pfam" id="PF02590">
    <property type="entry name" value="SPOUT_MTase"/>
    <property type="match status" value="1"/>
</dbReference>
<keyword evidence="7" id="KW-1185">Reference proteome</keyword>
<proteinExistence type="inferred from homology"/>
<dbReference type="AlphaFoldDB" id="A0A1G7SBJ5"/>
<comment type="similarity">
    <text evidence="4 5">Belongs to the RNA methyltransferase RlmH family.</text>
</comment>
<dbReference type="InterPro" id="IPR029026">
    <property type="entry name" value="tRNA_m1G_MTases_N"/>
</dbReference>
<comment type="catalytic activity">
    <reaction evidence="5">
        <text>pseudouridine(1915) in 23S rRNA + S-adenosyl-L-methionine = N(3)-methylpseudouridine(1915) in 23S rRNA + S-adenosyl-L-homocysteine + H(+)</text>
        <dbReference type="Rhea" id="RHEA:42752"/>
        <dbReference type="Rhea" id="RHEA-COMP:10221"/>
        <dbReference type="Rhea" id="RHEA-COMP:10222"/>
        <dbReference type="ChEBI" id="CHEBI:15378"/>
        <dbReference type="ChEBI" id="CHEBI:57856"/>
        <dbReference type="ChEBI" id="CHEBI:59789"/>
        <dbReference type="ChEBI" id="CHEBI:65314"/>
        <dbReference type="ChEBI" id="CHEBI:74486"/>
        <dbReference type="EC" id="2.1.1.177"/>
    </reaction>
</comment>
<comment type="subunit">
    <text evidence="5">Homodimer.</text>
</comment>
<dbReference type="STRING" id="440168.SAMN04487974_101374"/>
<feature type="binding site" evidence="5">
    <location>
        <position position="108"/>
    </location>
    <ligand>
        <name>S-adenosyl-L-methionine</name>
        <dbReference type="ChEBI" id="CHEBI:59789"/>
    </ligand>
</feature>
<evidence type="ECO:0000256" key="3">
    <source>
        <dbReference type="ARBA" id="ARBA00022691"/>
    </source>
</evidence>
<reference evidence="6 7" key="1">
    <citation type="submission" date="2016-10" db="EMBL/GenBank/DDBJ databases">
        <authorList>
            <person name="de Groot N.N."/>
        </authorList>
    </citation>
    <scope>NUCLEOTIDE SEQUENCE [LARGE SCALE GENOMIC DNA]</scope>
    <source>
        <strain evidence="6 7">CGMCC 1.10267</strain>
    </source>
</reference>
<dbReference type="RefSeq" id="WP_090590452.1">
    <property type="nucleotide sequence ID" value="NZ_FNCS01000001.1"/>
</dbReference>
<dbReference type="OrthoDB" id="9806643at2"/>
<dbReference type="EMBL" id="FNCS01000001">
    <property type="protein sequence ID" value="SDG19560.1"/>
    <property type="molecule type" value="Genomic_DNA"/>
</dbReference>
<evidence type="ECO:0000256" key="5">
    <source>
        <dbReference type="HAMAP-Rule" id="MF_00658"/>
    </source>
</evidence>
<keyword evidence="1 5" id="KW-0489">Methyltransferase</keyword>
<dbReference type="GO" id="GO:0005737">
    <property type="term" value="C:cytoplasm"/>
    <property type="evidence" value="ECO:0007669"/>
    <property type="project" value="UniProtKB-SubCell"/>
</dbReference>
<dbReference type="InterPro" id="IPR029028">
    <property type="entry name" value="Alpha/beta_knot_MTases"/>
</dbReference>
<dbReference type="NCBIfam" id="NF000991">
    <property type="entry name" value="PRK00103.2-5"/>
    <property type="match status" value="1"/>
</dbReference>
<feature type="binding site" evidence="5">
    <location>
        <begin position="127"/>
        <end position="132"/>
    </location>
    <ligand>
        <name>S-adenosyl-L-methionine</name>
        <dbReference type="ChEBI" id="CHEBI:59789"/>
    </ligand>
</feature>
<keyword evidence="2 5" id="KW-0808">Transferase</keyword>
<evidence type="ECO:0000313" key="7">
    <source>
        <dbReference type="Proteomes" id="UP000199495"/>
    </source>
</evidence>
<protein>
    <recommendedName>
        <fullName evidence="5">Ribosomal RNA large subunit methyltransferase H</fullName>
        <ecNumber evidence="5">2.1.1.177</ecNumber>
    </recommendedName>
    <alternativeName>
        <fullName evidence="5">23S rRNA (pseudouridine1915-N3)-methyltransferase</fullName>
    </alternativeName>
    <alternativeName>
        <fullName evidence="5">23S rRNA m3Psi1915 methyltransferase</fullName>
    </alternativeName>
    <alternativeName>
        <fullName evidence="5">rRNA (pseudouridine-N3-)-methyltransferase RlmH</fullName>
    </alternativeName>
</protein>
<keyword evidence="3 5" id="KW-0949">S-adenosyl-L-methionine</keyword>
<keyword evidence="5" id="KW-0698">rRNA processing</keyword>
<feature type="binding site" evidence="5">
    <location>
        <position position="76"/>
    </location>
    <ligand>
        <name>S-adenosyl-L-methionine</name>
        <dbReference type="ChEBI" id="CHEBI:59789"/>
    </ligand>
</feature>